<dbReference type="InterPro" id="IPR004244">
    <property type="entry name" value="Transposase_22"/>
</dbReference>
<protein>
    <submittedName>
        <fullName evidence="2">LINE-1 retrotransposable element ORF1 protein</fullName>
    </submittedName>
</protein>
<dbReference type="Proteomes" id="UP001228049">
    <property type="component" value="Unassembled WGS sequence"/>
</dbReference>
<sequence length="300" mass="33182">MTTTRSKQDLAKGGLKSSLFPDSASVATANIATANVATANVAGDTLDASLLQSMMESLKNDIFGKIDASAASLLSEILSVRQELKSSVEPLQRAVEAHEATMRDLEQAATDHSTRIGKLEATVDMLTSQVKRLDDKCEDLEGRSRRNNMRVMGIPEGLEGPCATDFVAQFLRDLLKLEETPLLDRAHRTLRERPKEGTLPRPFVVRVHFFHIRSQILQRAGESSPLLYNGKRISIFPDYTSSVAKKRAAFVPVKRTLHSYPNVKFGLLFPATLKITMPNGTSHRFEDPTVATDFVNKNCK</sequence>
<dbReference type="Gene3D" id="3.30.70.1820">
    <property type="entry name" value="L1 transposable element, RRM domain"/>
    <property type="match status" value="1"/>
</dbReference>
<keyword evidence="1" id="KW-0175">Coiled coil</keyword>
<proteinExistence type="predicted"/>
<name>A0AAD9BTN3_DISEL</name>
<accession>A0AAD9BTN3</accession>
<feature type="coiled-coil region" evidence="1">
    <location>
        <begin position="88"/>
        <end position="143"/>
    </location>
</feature>
<dbReference type="EMBL" id="JASDAP010000018">
    <property type="protein sequence ID" value="KAK1888474.1"/>
    <property type="molecule type" value="Genomic_DNA"/>
</dbReference>
<reference evidence="2" key="1">
    <citation type="submission" date="2023-04" db="EMBL/GenBank/DDBJ databases">
        <title>Chromosome-level genome of Chaenocephalus aceratus.</title>
        <authorList>
            <person name="Park H."/>
        </authorList>
    </citation>
    <scope>NUCLEOTIDE SEQUENCE</scope>
    <source>
        <strain evidence="2">DE</strain>
        <tissue evidence="2">Muscle</tissue>
    </source>
</reference>
<organism evidence="2 3">
    <name type="scientific">Dissostichus eleginoides</name>
    <name type="common">Patagonian toothfish</name>
    <name type="synonym">Dissostichus amissus</name>
    <dbReference type="NCBI Taxonomy" id="100907"/>
    <lineage>
        <taxon>Eukaryota</taxon>
        <taxon>Metazoa</taxon>
        <taxon>Chordata</taxon>
        <taxon>Craniata</taxon>
        <taxon>Vertebrata</taxon>
        <taxon>Euteleostomi</taxon>
        <taxon>Actinopterygii</taxon>
        <taxon>Neopterygii</taxon>
        <taxon>Teleostei</taxon>
        <taxon>Neoteleostei</taxon>
        <taxon>Acanthomorphata</taxon>
        <taxon>Eupercaria</taxon>
        <taxon>Perciformes</taxon>
        <taxon>Notothenioidei</taxon>
        <taxon>Nototheniidae</taxon>
        <taxon>Dissostichus</taxon>
    </lineage>
</organism>
<keyword evidence="3" id="KW-1185">Reference proteome</keyword>
<evidence type="ECO:0000313" key="2">
    <source>
        <dbReference type="EMBL" id="KAK1888474.1"/>
    </source>
</evidence>
<evidence type="ECO:0000256" key="1">
    <source>
        <dbReference type="SAM" id="Coils"/>
    </source>
</evidence>
<gene>
    <name evidence="2" type="ORF">KUDE01_029257</name>
</gene>
<dbReference type="PANTHER" id="PTHR11505">
    <property type="entry name" value="L1 TRANSPOSABLE ELEMENT-RELATED"/>
    <property type="match status" value="1"/>
</dbReference>
<evidence type="ECO:0000313" key="3">
    <source>
        <dbReference type="Proteomes" id="UP001228049"/>
    </source>
</evidence>
<dbReference type="AlphaFoldDB" id="A0AAD9BTN3"/>
<comment type="caution">
    <text evidence="2">The sequence shown here is derived from an EMBL/GenBank/DDBJ whole genome shotgun (WGS) entry which is preliminary data.</text>
</comment>
<dbReference type="Gene3D" id="1.20.5.340">
    <property type="match status" value="1"/>
</dbReference>